<dbReference type="Proteomes" id="UP001162164">
    <property type="component" value="Unassembled WGS sequence"/>
</dbReference>
<comment type="caution">
    <text evidence="4">The sequence shown here is derived from an EMBL/GenBank/DDBJ whole genome shotgun (WGS) entry which is preliminary data.</text>
</comment>
<dbReference type="InterPro" id="IPR001568">
    <property type="entry name" value="RNase_T2-like"/>
</dbReference>
<dbReference type="EMBL" id="JAPWTJ010001174">
    <property type="protein sequence ID" value="KAJ8973440.1"/>
    <property type="molecule type" value="Genomic_DNA"/>
</dbReference>
<dbReference type="PANTHER" id="PTHR11240">
    <property type="entry name" value="RIBONUCLEASE T2"/>
    <property type="match status" value="1"/>
</dbReference>
<dbReference type="PANTHER" id="PTHR11240:SF22">
    <property type="entry name" value="RIBONUCLEASE T2"/>
    <property type="match status" value="1"/>
</dbReference>
<sequence length="254" mass="29329">MFSQHWPITTCTKWEEAKQTNTCNLPKDKSLWTIHGIWPTKNGTSGPQSCPSAIHFDPDQLVPMLNDLQTYWVNIEANTEPNSFWKHEWDKHGTCASVLPTLDSVTNYFQQGLTWNKQYKLSDMLEKSNIVPGSEGYTVKTIYDAVKSVTAKVPLIQCVVDEETQDSMISEIRICFDKSFDLIDCDPENPLSGTKLKAITNCNLKKPIMYLKDVPANEVSYEMDYDDAFRQHIDEQLFYMDIYRCLKFLIWLTT</sequence>
<evidence type="ECO:0000256" key="1">
    <source>
        <dbReference type="ARBA" id="ARBA00007469"/>
    </source>
</evidence>
<dbReference type="InterPro" id="IPR033130">
    <property type="entry name" value="RNase_T2_His_AS_2"/>
</dbReference>
<protein>
    <submittedName>
        <fullName evidence="4">Uncharacterized protein</fullName>
    </submittedName>
</protein>
<accession>A0ABQ9J605</accession>
<dbReference type="Gene3D" id="3.90.730.10">
    <property type="entry name" value="Ribonuclease T2-like"/>
    <property type="match status" value="1"/>
</dbReference>
<dbReference type="InterPro" id="IPR036430">
    <property type="entry name" value="RNase_T2-like_sf"/>
</dbReference>
<keyword evidence="2" id="KW-1015">Disulfide bond</keyword>
<comment type="similarity">
    <text evidence="1 3">Belongs to the RNase T2 family.</text>
</comment>
<reference evidence="4" key="1">
    <citation type="journal article" date="2023" name="Insect Mol. Biol.">
        <title>Genome sequencing provides insights into the evolution of gene families encoding plant cell wall-degrading enzymes in longhorned beetles.</title>
        <authorList>
            <person name="Shin N.R."/>
            <person name="Okamura Y."/>
            <person name="Kirsch R."/>
            <person name="Pauchet Y."/>
        </authorList>
    </citation>
    <scope>NUCLEOTIDE SEQUENCE</scope>
    <source>
        <strain evidence="4">MMC_N1</strain>
    </source>
</reference>
<dbReference type="Pfam" id="PF00445">
    <property type="entry name" value="Ribonuclease_T2"/>
    <property type="match status" value="1"/>
</dbReference>
<dbReference type="PROSITE" id="PS00531">
    <property type="entry name" value="RNASE_T2_2"/>
    <property type="match status" value="1"/>
</dbReference>
<dbReference type="InterPro" id="IPR033697">
    <property type="entry name" value="Ribonuclease_T2_eukaryotic"/>
</dbReference>
<evidence type="ECO:0000313" key="5">
    <source>
        <dbReference type="Proteomes" id="UP001162164"/>
    </source>
</evidence>
<organism evidence="4 5">
    <name type="scientific">Molorchus minor</name>
    <dbReference type="NCBI Taxonomy" id="1323400"/>
    <lineage>
        <taxon>Eukaryota</taxon>
        <taxon>Metazoa</taxon>
        <taxon>Ecdysozoa</taxon>
        <taxon>Arthropoda</taxon>
        <taxon>Hexapoda</taxon>
        <taxon>Insecta</taxon>
        <taxon>Pterygota</taxon>
        <taxon>Neoptera</taxon>
        <taxon>Endopterygota</taxon>
        <taxon>Coleoptera</taxon>
        <taxon>Polyphaga</taxon>
        <taxon>Cucujiformia</taxon>
        <taxon>Chrysomeloidea</taxon>
        <taxon>Cerambycidae</taxon>
        <taxon>Lamiinae</taxon>
        <taxon>Monochamini</taxon>
        <taxon>Molorchus</taxon>
    </lineage>
</organism>
<name>A0ABQ9J605_9CUCU</name>
<dbReference type="CDD" id="cd01061">
    <property type="entry name" value="RNase_T2_euk"/>
    <property type="match status" value="1"/>
</dbReference>
<keyword evidence="5" id="KW-1185">Reference proteome</keyword>
<proteinExistence type="inferred from homology"/>
<evidence type="ECO:0000256" key="3">
    <source>
        <dbReference type="RuleBase" id="RU004328"/>
    </source>
</evidence>
<gene>
    <name evidence="4" type="ORF">NQ317_003294</name>
</gene>
<evidence type="ECO:0000313" key="4">
    <source>
        <dbReference type="EMBL" id="KAJ8973440.1"/>
    </source>
</evidence>
<evidence type="ECO:0000256" key="2">
    <source>
        <dbReference type="ARBA" id="ARBA00023157"/>
    </source>
</evidence>
<dbReference type="SUPFAM" id="SSF55895">
    <property type="entry name" value="Ribonuclease Rh-like"/>
    <property type="match status" value="1"/>
</dbReference>